<dbReference type="PANTHER" id="PTHR47328:SF1">
    <property type="entry name" value="RUTC FAMILY PROTEIN YOAB"/>
    <property type="match status" value="1"/>
</dbReference>
<dbReference type="SUPFAM" id="SSF55298">
    <property type="entry name" value="YjgF-like"/>
    <property type="match status" value="1"/>
</dbReference>
<evidence type="ECO:0000313" key="2">
    <source>
        <dbReference type="EMBL" id="MBH0236231.1"/>
    </source>
</evidence>
<proteinExistence type="inferred from homology"/>
<protein>
    <submittedName>
        <fullName evidence="2">RidA family protein</fullName>
    </submittedName>
</protein>
<gene>
    <name evidence="2" type="ORF">I5731_00200</name>
</gene>
<dbReference type="InterPro" id="IPR035709">
    <property type="entry name" value="YoaB-like"/>
</dbReference>
<sequence>MIQRFHTNARMSQMVTYPLAGTAVVLAGQVAEDETADVRGQTAQILARIDALLAEAGTDKTAIVQATVWLADIADYAAMNTIWDPWVAEGQGPARACIEAKLADPALKVEIQVIAIKG</sequence>
<dbReference type="InterPro" id="IPR006175">
    <property type="entry name" value="YjgF/YER057c/UK114"/>
</dbReference>
<dbReference type="PROSITE" id="PS01094">
    <property type="entry name" value="UPF0076"/>
    <property type="match status" value="1"/>
</dbReference>
<comment type="similarity">
    <text evidence="1">Belongs to the RutC family.</text>
</comment>
<keyword evidence="3" id="KW-1185">Reference proteome</keyword>
<dbReference type="Pfam" id="PF01042">
    <property type="entry name" value="Ribonuc_L-PSP"/>
    <property type="match status" value="1"/>
</dbReference>
<organism evidence="2 3">
    <name type="scientific">Methylobrevis albus</name>
    <dbReference type="NCBI Taxonomy" id="2793297"/>
    <lineage>
        <taxon>Bacteria</taxon>
        <taxon>Pseudomonadati</taxon>
        <taxon>Pseudomonadota</taxon>
        <taxon>Alphaproteobacteria</taxon>
        <taxon>Hyphomicrobiales</taxon>
        <taxon>Pleomorphomonadaceae</taxon>
        <taxon>Methylobrevis</taxon>
    </lineage>
</organism>
<dbReference type="RefSeq" id="WP_197309338.1">
    <property type="nucleotide sequence ID" value="NZ_JADZLT010000016.1"/>
</dbReference>
<dbReference type="PANTHER" id="PTHR47328">
    <property type="match status" value="1"/>
</dbReference>
<dbReference type="InterPro" id="IPR019897">
    <property type="entry name" value="RidA_CS"/>
</dbReference>
<accession>A0A931MY10</accession>
<dbReference type="InterPro" id="IPR035959">
    <property type="entry name" value="RutC-like_sf"/>
</dbReference>
<dbReference type="CDD" id="cd06150">
    <property type="entry name" value="YjgF_YER057c_UK114_like_2"/>
    <property type="match status" value="1"/>
</dbReference>
<dbReference type="Gene3D" id="3.30.1330.40">
    <property type="entry name" value="RutC-like"/>
    <property type="match status" value="1"/>
</dbReference>
<name>A0A931MY10_9HYPH</name>
<dbReference type="EMBL" id="JADZLT010000016">
    <property type="protein sequence ID" value="MBH0236231.1"/>
    <property type="molecule type" value="Genomic_DNA"/>
</dbReference>
<dbReference type="Proteomes" id="UP000631694">
    <property type="component" value="Unassembled WGS sequence"/>
</dbReference>
<comment type="caution">
    <text evidence="2">The sequence shown here is derived from an EMBL/GenBank/DDBJ whole genome shotgun (WGS) entry which is preliminary data.</text>
</comment>
<dbReference type="AlphaFoldDB" id="A0A931MY10"/>
<reference evidence="2" key="1">
    <citation type="submission" date="2020-12" db="EMBL/GenBank/DDBJ databases">
        <title>Methylobrevis albus sp. nov., isolated from fresh water lack sediment.</title>
        <authorList>
            <person name="Zou Q."/>
        </authorList>
    </citation>
    <scope>NUCLEOTIDE SEQUENCE</scope>
    <source>
        <strain evidence="2">L22</strain>
    </source>
</reference>
<evidence type="ECO:0000313" key="3">
    <source>
        <dbReference type="Proteomes" id="UP000631694"/>
    </source>
</evidence>
<evidence type="ECO:0000256" key="1">
    <source>
        <dbReference type="ARBA" id="ARBA00010552"/>
    </source>
</evidence>